<dbReference type="STRING" id="370438.PTH_0564"/>
<dbReference type="AlphaFoldDB" id="A5D4S2"/>
<feature type="transmembrane region" description="Helical" evidence="1">
    <location>
        <begin position="12"/>
        <end position="30"/>
    </location>
</feature>
<feature type="transmembrane region" description="Helical" evidence="1">
    <location>
        <begin position="36"/>
        <end position="54"/>
    </location>
</feature>
<accession>A5D4S2</accession>
<dbReference type="InterPro" id="IPR019649">
    <property type="entry name" value="DUF2512"/>
</dbReference>
<organism evidence="2 3">
    <name type="scientific">Pelotomaculum thermopropionicum (strain DSM 13744 / JCM 10971 / SI)</name>
    <dbReference type="NCBI Taxonomy" id="370438"/>
    <lineage>
        <taxon>Bacteria</taxon>
        <taxon>Bacillati</taxon>
        <taxon>Bacillota</taxon>
        <taxon>Clostridia</taxon>
        <taxon>Eubacteriales</taxon>
        <taxon>Desulfotomaculaceae</taxon>
        <taxon>Pelotomaculum</taxon>
    </lineage>
</organism>
<keyword evidence="1" id="KW-1133">Transmembrane helix</keyword>
<keyword evidence="3" id="KW-1185">Reference proteome</keyword>
<feature type="transmembrane region" description="Helical" evidence="1">
    <location>
        <begin position="86"/>
        <end position="108"/>
    </location>
</feature>
<dbReference type="HOGENOM" id="CLU_2059147_0_0_9"/>
<proteinExistence type="predicted"/>
<sequence length="119" mass="12891">MAAYVKALSVKFFIALAVTAVLVHVTGIGFTGGLSVALVLTLVTFLAADIPFLLLDYRLALVADVILAIPVFWGMARLFTGQYLPAATLAVLALIVAAGEWLFHLYALRTRVYTRVKNH</sequence>
<dbReference type="Proteomes" id="UP000006556">
    <property type="component" value="Chromosome"/>
</dbReference>
<evidence type="ECO:0000256" key="1">
    <source>
        <dbReference type="SAM" id="Phobius"/>
    </source>
</evidence>
<name>A5D4S2_PELTS</name>
<keyword evidence="1" id="KW-0812">Transmembrane</keyword>
<dbReference type="KEGG" id="pth:PTH_0564"/>
<gene>
    <name evidence="2" type="ordered locus">PTH_0564</name>
</gene>
<feature type="transmembrane region" description="Helical" evidence="1">
    <location>
        <begin position="61"/>
        <end position="80"/>
    </location>
</feature>
<dbReference type="EMBL" id="AP009389">
    <property type="protein sequence ID" value="BAF58745.1"/>
    <property type="molecule type" value="Genomic_DNA"/>
</dbReference>
<reference evidence="3" key="1">
    <citation type="journal article" date="2008" name="Genome Res.">
        <title>The genome of Pelotomaculum thermopropionicum reveals niche-associated evolution in anaerobic microbiota.</title>
        <authorList>
            <person name="Kosaka T."/>
            <person name="Kato S."/>
            <person name="Shimoyama T."/>
            <person name="Ishii S."/>
            <person name="Abe T."/>
            <person name="Watanabe K."/>
        </authorList>
    </citation>
    <scope>NUCLEOTIDE SEQUENCE [LARGE SCALE GENOMIC DNA]</scope>
    <source>
        <strain evidence="3">DSM 13744 / JCM 10971 / SI</strain>
    </source>
</reference>
<evidence type="ECO:0000313" key="3">
    <source>
        <dbReference type="Proteomes" id="UP000006556"/>
    </source>
</evidence>
<protein>
    <submittedName>
        <fullName evidence="2">Hypothetical membrane protein</fullName>
    </submittedName>
</protein>
<keyword evidence="1" id="KW-0472">Membrane</keyword>
<dbReference type="Pfam" id="PF10710">
    <property type="entry name" value="DUF2512"/>
    <property type="match status" value="1"/>
</dbReference>
<evidence type="ECO:0000313" key="2">
    <source>
        <dbReference type="EMBL" id="BAF58745.1"/>
    </source>
</evidence>